<keyword evidence="1" id="KW-1133">Transmembrane helix</keyword>
<evidence type="ECO:0000256" key="1">
    <source>
        <dbReference type="SAM" id="Phobius"/>
    </source>
</evidence>
<dbReference type="EMBL" id="JAGQLI010000064">
    <property type="protein sequence ID" value="MCA9379035.1"/>
    <property type="molecule type" value="Genomic_DNA"/>
</dbReference>
<name>A0A955I4Z7_9BACT</name>
<dbReference type="AlphaFoldDB" id="A0A955I4Z7"/>
<reference evidence="2" key="2">
    <citation type="journal article" date="2021" name="Microbiome">
        <title>Successional dynamics and alternative stable states in a saline activated sludge microbial community over 9 years.</title>
        <authorList>
            <person name="Wang Y."/>
            <person name="Ye J."/>
            <person name="Ju F."/>
            <person name="Liu L."/>
            <person name="Boyd J.A."/>
            <person name="Deng Y."/>
            <person name="Parks D.H."/>
            <person name="Jiang X."/>
            <person name="Yin X."/>
            <person name="Woodcroft B.J."/>
            <person name="Tyson G.W."/>
            <person name="Hugenholtz P."/>
            <person name="Polz M.F."/>
            <person name="Zhang T."/>
        </authorList>
    </citation>
    <scope>NUCLEOTIDE SEQUENCE</scope>
    <source>
        <strain evidence="2">HKST-UBA12</strain>
    </source>
</reference>
<keyword evidence="1" id="KW-0472">Membrane</keyword>
<evidence type="ECO:0000313" key="2">
    <source>
        <dbReference type="EMBL" id="MCA9379035.1"/>
    </source>
</evidence>
<evidence type="ECO:0000313" key="3">
    <source>
        <dbReference type="Proteomes" id="UP000760819"/>
    </source>
</evidence>
<dbReference type="Proteomes" id="UP000760819">
    <property type="component" value="Unassembled WGS sequence"/>
</dbReference>
<organism evidence="2 3">
    <name type="scientific">Candidatus Dojkabacteria bacterium</name>
    <dbReference type="NCBI Taxonomy" id="2099670"/>
    <lineage>
        <taxon>Bacteria</taxon>
        <taxon>Candidatus Dojkabacteria</taxon>
    </lineage>
</organism>
<feature type="transmembrane region" description="Helical" evidence="1">
    <location>
        <begin position="12"/>
        <end position="36"/>
    </location>
</feature>
<keyword evidence="1" id="KW-0812">Transmembrane</keyword>
<proteinExistence type="predicted"/>
<comment type="caution">
    <text evidence="2">The sequence shown here is derived from an EMBL/GenBank/DDBJ whole genome shotgun (WGS) entry which is preliminary data.</text>
</comment>
<accession>A0A955I4Z7</accession>
<protein>
    <submittedName>
        <fullName evidence="2">Type II secretion system protein</fullName>
    </submittedName>
</protein>
<gene>
    <name evidence="2" type="ORF">KC640_01270</name>
</gene>
<reference evidence="2" key="1">
    <citation type="submission" date="2020-04" db="EMBL/GenBank/DDBJ databases">
        <authorList>
            <person name="Zhang T."/>
        </authorList>
    </citation>
    <scope>NUCLEOTIDE SEQUENCE</scope>
    <source>
        <strain evidence="2">HKST-UBA12</strain>
    </source>
</reference>
<sequence length="185" mass="20169">MMRSTQRLTKKRYLPAFSLVEMVVTMAIVAIVMVMLSNVLITSINISHRSIARSFVREEIADIIEKISDDVRSATEVINCQGEMLAANCQLLIAGEVVRWSGCTGEGGDPAICKYDSGGQPVYLSPGPLQIDTFSFDQGFDAGTSTVRRNVLITLVASHTNPSFNVTNLVGQTSVSTRNYYLIGN</sequence>